<dbReference type="PANTHER" id="PTHR31069:SF31">
    <property type="entry name" value="MONODICTYPHENONE CLUSTER TRANSCRIPTION FACTOR-RELATED"/>
    <property type="match status" value="1"/>
</dbReference>
<name>A0A5M8Q1H0_9LECA</name>
<evidence type="ECO:0000259" key="7">
    <source>
        <dbReference type="PROSITE" id="PS50048"/>
    </source>
</evidence>
<dbReference type="InterPro" id="IPR050675">
    <property type="entry name" value="OAF3"/>
</dbReference>
<evidence type="ECO:0000256" key="5">
    <source>
        <dbReference type="ARBA" id="ARBA00023242"/>
    </source>
</evidence>
<dbReference type="GO" id="GO:0000981">
    <property type="term" value="F:DNA-binding transcription factor activity, RNA polymerase II-specific"/>
    <property type="evidence" value="ECO:0007669"/>
    <property type="project" value="InterPro"/>
</dbReference>
<dbReference type="CDD" id="cd00067">
    <property type="entry name" value="GAL4"/>
    <property type="match status" value="1"/>
</dbReference>
<dbReference type="GO" id="GO:0003677">
    <property type="term" value="F:DNA binding"/>
    <property type="evidence" value="ECO:0007669"/>
    <property type="project" value="UniProtKB-KW"/>
</dbReference>
<evidence type="ECO:0000256" key="1">
    <source>
        <dbReference type="ARBA" id="ARBA00022723"/>
    </source>
</evidence>
<dbReference type="Gene3D" id="4.10.240.10">
    <property type="entry name" value="Zn(2)-C6 fungal-type DNA-binding domain"/>
    <property type="match status" value="1"/>
</dbReference>
<organism evidence="8 9">
    <name type="scientific">Lasallia pustulata</name>
    <dbReference type="NCBI Taxonomy" id="136370"/>
    <lineage>
        <taxon>Eukaryota</taxon>
        <taxon>Fungi</taxon>
        <taxon>Dikarya</taxon>
        <taxon>Ascomycota</taxon>
        <taxon>Pezizomycotina</taxon>
        <taxon>Lecanoromycetes</taxon>
        <taxon>OSLEUM clade</taxon>
        <taxon>Umbilicariomycetidae</taxon>
        <taxon>Umbilicariales</taxon>
        <taxon>Umbilicariaceae</taxon>
        <taxon>Lasallia</taxon>
    </lineage>
</organism>
<dbReference type="InterPro" id="IPR013700">
    <property type="entry name" value="AflR"/>
</dbReference>
<dbReference type="InterPro" id="IPR001138">
    <property type="entry name" value="Zn2Cys6_DnaBD"/>
</dbReference>
<dbReference type="GO" id="GO:0045122">
    <property type="term" value="P:aflatoxin biosynthetic process"/>
    <property type="evidence" value="ECO:0007669"/>
    <property type="project" value="InterPro"/>
</dbReference>
<evidence type="ECO:0000313" key="9">
    <source>
        <dbReference type="Proteomes" id="UP000324767"/>
    </source>
</evidence>
<reference evidence="8 9" key="1">
    <citation type="submission" date="2019-09" db="EMBL/GenBank/DDBJ databases">
        <title>The hologenome of the rock-dwelling lichen Lasallia pustulata.</title>
        <authorList>
            <person name="Greshake Tzovaras B."/>
            <person name="Segers F."/>
            <person name="Bicker A."/>
            <person name="Dal Grande F."/>
            <person name="Otte J."/>
            <person name="Hankeln T."/>
            <person name="Schmitt I."/>
            <person name="Ebersberger I."/>
        </authorList>
    </citation>
    <scope>NUCLEOTIDE SEQUENCE [LARGE SCALE GENOMIC DNA]</scope>
    <source>
        <strain evidence="8">A1-1</strain>
    </source>
</reference>
<dbReference type="PANTHER" id="PTHR31069">
    <property type="entry name" value="OLEATE-ACTIVATED TRANSCRIPTION FACTOR 1-RELATED"/>
    <property type="match status" value="1"/>
</dbReference>
<dbReference type="Pfam" id="PF08493">
    <property type="entry name" value="AflR"/>
    <property type="match status" value="1"/>
</dbReference>
<evidence type="ECO:0000256" key="6">
    <source>
        <dbReference type="SAM" id="MobiDB-lite"/>
    </source>
</evidence>
<evidence type="ECO:0000256" key="3">
    <source>
        <dbReference type="ARBA" id="ARBA00023125"/>
    </source>
</evidence>
<feature type="region of interest" description="Disordered" evidence="6">
    <location>
        <begin position="152"/>
        <end position="208"/>
    </location>
</feature>
<keyword evidence="3" id="KW-0238">DNA-binding</keyword>
<keyword evidence="1" id="KW-0479">Metal-binding</keyword>
<dbReference type="Pfam" id="PF00172">
    <property type="entry name" value="Zn_clus"/>
    <property type="match status" value="1"/>
</dbReference>
<evidence type="ECO:0000256" key="2">
    <source>
        <dbReference type="ARBA" id="ARBA00023015"/>
    </source>
</evidence>
<dbReference type="EMBL" id="VXIT01000001">
    <property type="protein sequence ID" value="KAA6416034.1"/>
    <property type="molecule type" value="Genomic_DNA"/>
</dbReference>
<dbReference type="Proteomes" id="UP000324767">
    <property type="component" value="Unassembled WGS sequence"/>
</dbReference>
<dbReference type="OrthoDB" id="2328572at2759"/>
<dbReference type="GO" id="GO:0008270">
    <property type="term" value="F:zinc ion binding"/>
    <property type="evidence" value="ECO:0007669"/>
    <property type="project" value="InterPro"/>
</dbReference>
<sequence>MSRPSAPTPTTSTANATPTSTQKLRASCDACNQAKVKCTKDRPFCTRCATHGIYCVYSVSLRAGKRRAGPKSPTAVTPVTASQDQVMTDISPRQLHFDPLTFSPSPPAIDLNQHHRGNDMYHGLLNLEGGNFDNGDHLHDFLDCSSSPTFSHSHMMHQGRHLPPNRQDSCSEASFPPPLTQHSSTESSSSAISGLVTPEDVGSTAGPHWSTSITDGLFEIDSRAESQTPLDMFSYPSSAPLSRSPSGTFLSHLGGPTGKEPPSKCQCFQLIISMLATLNQVSEPQRTTFDVALTKNKDAIAMCGVILRCRQCTNDTESVTMLVSLIAKIISVYKAPGSAYLNSIALPTMSRDSDDTISNCSAGSGHSYITYGSYRMDKEDDERLKMEIVAIGLQKVESLIACFRERFCGAQMQRPQAEHESRLYEALVDFLAKRLRAELDRLNRRKSKTALGSSASSVSLGID</sequence>
<feature type="compositionally biased region" description="Low complexity" evidence="6">
    <location>
        <begin position="183"/>
        <end position="193"/>
    </location>
</feature>
<dbReference type="PROSITE" id="PS50048">
    <property type="entry name" value="ZN2_CY6_FUNGAL_2"/>
    <property type="match status" value="1"/>
</dbReference>
<feature type="domain" description="Zn(2)-C6 fungal-type" evidence="7">
    <location>
        <begin position="27"/>
        <end position="57"/>
    </location>
</feature>
<feature type="compositionally biased region" description="Polar residues" evidence="6">
    <location>
        <begin position="231"/>
        <end position="249"/>
    </location>
</feature>
<gene>
    <name evidence="8" type="ORF">FRX48_00753</name>
</gene>
<dbReference type="AlphaFoldDB" id="A0A5M8Q1H0"/>
<evidence type="ECO:0000256" key="4">
    <source>
        <dbReference type="ARBA" id="ARBA00023163"/>
    </source>
</evidence>
<protein>
    <recommendedName>
        <fullName evidence="7">Zn(2)-C6 fungal-type domain-containing protein</fullName>
    </recommendedName>
</protein>
<evidence type="ECO:0000313" key="8">
    <source>
        <dbReference type="EMBL" id="KAA6416034.1"/>
    </source>
</evidence>
<comment type="caution">
    <text evidence="8">The sequence shown here is derived from an EMBL/GenBank/DDBJ whole genome shotgun (WGS) entry which is preliminary data.</text>
</comment>
<keyword evidence="5" id="KW-0539">Nucleus</keyword>
<keyword evidence="4" id="KW-0804">Transcription</keyword>
<feature type="region of interest" description="Disordered" evidence="6">
    <location>
        <begin position="231"/>
        <end position="257"/>
    </location>
</feature>
<accession>A0A5M8Q1H0</accession>
<dbReference type="InterPro" id="IPR036864">
    <property type="entry name" value="Zn2-C6_fun-type_DNA-bd_sf"/>
</dbReference>
<dbReference type="PRINTS" id="PR00755">
    <property type="entry name" value="AFLATOXINBRP"/>
</dbReference>
<dbReference type="GO" id="GO:0005634">
    <property type="term" value="C:nucleus"/>
    <property type="evidence" value="ECO:0007669"/>
    <property type="project" value="InterPro"/>
</dbReference>
<dbReference type="SUPFAM" id="SSF57701">
    <property type="entry name" value="Zn2/Cys6 DNA-binding domain"/>
    <property type="match status" value="1"/>
</dbReference>
<proteinExistence type="predicted"/>
<dbReference type="SMART" id="SM00066">
    <property type="entry name" value="GAL4"/>
    <property type="match status" value="1"/>
</dbReference>
<keyword evidence="2" id="KW-0805">Transcription regulation</keyword>